<dbReference type="KEGG" id="dov:DSCO28_08790"/>
<organism evidence="1 2">
    <name type="scientific">Desulfosarcina ovata subsp. sediminis</name>
    <dbReference type="NCBI Taxonomy" id="885957"/>
    <lineage>
        <taxon>Bacteria</taxon>
        <taxon>Pseudomonadati</taxon>
        <taxon>Thermodesulfobacteriota</taxon>
        <taxon>Desulfobacteria</taxon>
        <taxon>Desulfobacterales</taxon>
        <taxon>Desulfosarcinaceae</taxon>
        <taxon>Desulfosarcina</taxon>
    </lineage>
</organism>
<evidence type="ECO:0000313" key="1">
    <source>
        <dbReference type="EMBL" id="BBO80313.1"/>
    </source>
</evidence>
<dbReference type="EMBL" id="AP021876">
    <property type="protein sequence ID" value="BBO80313.1"/>
    <property type="molecule type" value="Genomic_DNA"/>
</dbReference>
<protein>
    <submittedName>
        <fullName evidence="1">Uncharacterized protein</fullName>
    </submittedName>
</protein>
<evidence type="ECO:0000313" key="2">
    <source>
        <dbReference type="Proteomes" id="UP000425960"/>
    </source>
</evidence>
<sequence length="92" mass="9819">MGSMNLGVAAMGTASMTVGPLASRTAVEAIEGIVTASTGLWISDCPVFIPYSGKTIQPLIRHTTVHQGRFITVLLIYIDRLCQSLTVDLRLA</sequence>
<name>A0A5K7ZR05_9BACT</name>
<reference evidence="1 2" key="1">
    <citation type="submission" date="2019-11" db="EMBL/GenBank/DDBJ databases">
        <title>Comparative genomics of hydrocarbon-degrading Desulfosarcina strains.</title>
        <authorList>
            <person name="Watanabe M."/>
            <person name="Kojima H."/>
            <person name="Fukui M."/>
        </authorList>
    </citation>
    <scope>NUCLEOTIDE SEQUENCE [LARGE SCALE GENOMIC DNA]</scope>
    <source>
        <strain evidence="1 2">28bB2T</strain>
    </source>
</reference>
<dbReference type="Proteomes" id="UP000425960">
    <property type="component" value="Chromosome"/>
</dbReference>
<accession>A0A5K7ZR05</accession>
<proteinExistence type="predicted"/>
<gene>
    <name evidence="1" type="ORF">DSCO28_08790</name>
</gene>
<dbReference type="AlphaFoldDB" id="A0A5K7ZR05"/>